<evidence type="ECO:0000313" key="4">
    <source>
        <dbReference type="Proteomes" id="UP001277761"/>
    </source>
</evidence>
<dbReference type="InterPro" id="IPR013096">
    <property type="entry name" value="Cupin_2"/>
</dbReference>
<comment type="caution">
    <text evidence="3">The sequence shown here is derived from an EMBL/GenBank/DDBJ whole genome shotgun (WGS) entry which is preliminary data.</text>
</comment>
<gene>
    <name evidence="3" type="ORF">SK069_11220</name>
</gene>
<dbReference type="Proteomes" id="UP001277761">
    <property type="component" value="Unassembled WGS sequence"/>
</dbReference>
<evidence type="ECO:0000313" key="3">
    <source>
        <dbReference type="EMBL" id="MDX8152167.1"/>
    </source>
</evidence>
<dbReference type="Gene3D" id="2.60.120.10">
    <property type="entry name" value="Jelly Rolls"/>
    <property type="match status" value="1"/>
</dbReference>
<dbReference type="InterPro" id="IPR014710">
    <property type="entry name" value="RmlC-like_jellyroll"/>
</dbReference>
<protein>
    <submittedName>
        <fullName evidence="3">Cupin domain-containing protein</fullName>
    </submittedName>
</protein>
<evidence type="ECO:0000259" key="2">
    <source>
        <dbReference type="Pfam" id="PF07883"/>
    </source>
</evidence>
<accession>A0ABU4VK08</accession>
<feature type="domain" description="Cupin type-2" evidence="2">
    <location>
        <begin position="60"/>
        <end position="126"/>
    </location>
</feature>
<dbReference type="RefSeq" id="WP_319954323.1">
    <property type="nucleotide sequence ID" value="NZ_JAXAVX010000005.1"/>
</dbReference>
<feature type="region of interest" description="Disordered" evidence="1">
    <location>
        <begin position="7"/>
        <end position="43"/>
    </location>
</feature>
<evidence type="ECO:0000256" key="1">
    <source>
        <dbReference type="SAM" id="MobiDB-lite"/>
    </source>
</evidence>
<name>A0ABU4VK08_9ACTN</name>
<sequence length="140" mass="14488">METLVLITATADPTAPGSSAPTADEERPAGALGSWLPEPGTRTGRFEGASYGSAVSCFVVDALPGTGPGLHEHPYSETFVVQAGRARFEVDGLRIDGLPGDVVVVAPETPHRFTALGAAALQMVCIHAAARMETTWLDGS</sequence>
<dbReference type="Pfam" id="PF07883">
    <property type="entry name" value="Cupin_2"/>
    <property type="match status" value="1"/>
</dbReference>
<organism evidence="3 4">
    <name type="scientific">Patulibacter brassicae</name>
    <dbReference type="NCBI Taxonomy" id="1705717"/>
    <lineage>
        <taxon>Bacteria</taxon>
        <taxon>Bacillati</taxon>
        <taxon>Actinomycetota</taxon>
        <taxon>Thermoleophilia</taxon>
        <taxon>Solirubrobacterales</taxon>
        <taxon>Patulibacteraceae</taxon>
        <taxon>Patulibacter</taxon>
    </lineage>
</organism>
<dbReference type="CDD" id="cd02208">
    <property type="entry name" value="cupin_RmlC-like"/>
    <property type="match status" value="1"/>
</dbReference>
<dbReference type="InterPro" id="IPR011051">
    <property type="entry name" value="RmlC_Cupin_sf"/>
</dbReference>
<proteinExistence type="predicted"/>
<dbReference type="SUPFAM" id="SSF51182">
    <property type="entry name" value="RmlC-like cupins"/>
    <property type="match status" value="1"/>
</dbReference>
<dbReference type="EMBL" id="JAXAVX010000005">
    <property type="protein sequence ID" value="MDX8152167.1"/>
    <property type="molecule type" value="Genomic_DNA"/>
</dbReference>
<reference evidence="3 4" key="1">
    <citation type="submission" date="2023-11" db="EMBL/GenBank/DDBJ databases">
        <authorList>
            <person name="Xu M."/>
            <person name="Jiang T."/>
        </authorList>
    </citation>
    <scope>NUCLEOTIDE SEQUENCE [LARGE SCALE GENOMIC DNA]</scope>
    <source>
        <strain evidence="3 4">SD</strain>
    </source>
</reference>
<keyword evidence="4" id="KW-1185">Reference proteome</keyword>